<keyword evidence="2" id="KW-1185">Reference proteome</keyword>
<dbReference type="InterPro" id="IPR052164">
    <property type="entry name" value="Anthracycline_SecMetBiosynth"/>
</dbReference>
<evidence type="ECO:0000313" key="2">
    <source>
        <dbReference type="Proteomes" id="UP001183648"/>
    </source>
</evidence>
<dbReference type="PANTHER" id="PTHR33993:SF14">
    <property type="entry name" value="GB|AAF24581.1"/>
    <property type="match status" value="1"/>
</dbReference>
<dbReference type="SUPFAM" id="SSF54593">
    <property type="entry name" value="Glyoxalase/Bleomycin resistance protein/Dihydroxybiphenyl dioxygenase"/>
    <property type="match status" value="2"/>
</dbReference>
<evidence type="ECO:0000313" key="1">
    <source>
        <dbReference type="EMBL" id="MDR7361971.1"/>
    </source>
</evidence>
<dbReference type="Proteomes" id="UP001183648">
    <property type="component" value="Unassembled WGS sequence"/>
</dbReference>
<gene>
    <name evidence="1" type="ORF">J2S63_001524</name>
</gene>
<sequence>MSATRRLVGMELFSERPGDSAAFYAWLLGPGSGHDPQDWNPVSLLFSHGVCGVWRSSVGGPPPGWVPVLSVDDLAESVRRMEAAGGRVATHEGRTYLVNADGVWTRVVEQGRLPLDVDPEAVGETNADYYDLDAPARAREWAEILLMEPVELIGDVDELCFVVGDRQPAFGTVTYVDEPLVPILRPAWVVYFAVPDLPDVVQRASGVGTGVAIPPSHEVYNDWCVLVDPFGVTFGLSIYYHHLLSDLRVITPRGEEAFADAVDLPSE</sequence>
<reference evidence="1 2" key="1">
    <citation type="submission" date="2023-07" db="EMBL/GenBank/DDBJ databases">
        <title>Sequencing the genomes of 1000 actinobacteria strains.</title>
        <authorList>
            <person name="Klenk H.-P."/>
        </authorList>
    </citation>
    <scope>NUCLEOTIDE SEQUENCE [LARGE SCALE GENOMIC DNA]</scope>
    <source>
        <strain evidence="1 2">DSM 19426</strain>
    </source>
</reference>
<proteinExistence type="predicted"/>
<dbReference type="GO" id="GO:0016829">
    <property type="term" value="F:lyase activity"/>
    <property type="evidence" value="ECO:0007669"/>
    <property type="project" value="UniProtKB-KW"/>
</dbReference>
<dbReference type="RefSeq" id="WP_310300768.1">
    <property type="nucleotide sequence ID" value="NZ_BAAAPS010000008.1"/>
</dbReference>
<dbReference type="Gene3D" id="3.10.180.10">
    <property type="entry name" value="2,3-Dihydroxybiphenyl 1,2-Dioxygenase, domain 1"/>
    <property type="match status" value="2"/>
</dbReference>
<name>A0ABU2BUN8_9ACTN</name>
<dbReference type="EMBL" id="JAVDYG010000001">
    <property type="protein sequence ID" value="MDR7361971.1"/>
    <property type="molecule type" value="Genomic_DNA"/>
</dbReference>
<dbReference type="PANTHER" id="PTHR33993">
    <property type="entry name" value="GLYOXALASE-RELATED"/>
    <property type="match status" value="1"/>
</dbReference>
<dbReference type="InterPro" id="IPR029068">
    <property type="entry name" value="Glyas_Bleomycin-R_OHBP_Dase"/>
</dbReference>
<comment type="caution">
    <text evidence="1">The sequence shown here is derived from an EMBL/GenBank/DDBJ whole genome shotgun (WGS) entry which is preliminary data.</text>
</comment>
<protein>
    <submittedName>
        <fullName evidence="1">Enzyme related to lactoylglutathione lyase</fullName>
    </submittedName>
</protein>
<keyword evidence="1" id="KW-0456">Lyase</keyword>
<organism evidence="1 2">
    <name type="scientific">Nocardioides marmoribigeumensis</name>
    <dbReference type="NCBI Taxonomy" id="433649"/>
    <lineage>
        <taxon>Bacteria</taxon>
        <taxon>Bacillati</taxon>
        <taxon>Actinomycetota</taxon>
        <taxon>Actinomycetes</taxon>
        <taxon>Propionibacteriales</taxon>
        <taxon>Nocardioidaceae</taxon>
        <taxon>Nocardioides</taxon>
    </lineage>
</organism>
<accession>A0ABU2BUN8</accession>